<organism evidence="3 4">
    <name type="scientific">Ruegeria atlantica</name>
    <dbReference type="NCBI Taxonomy" id="81569"/>
    <lineage>
        <taxon>Bacteria</taxon>
        <taxon>Pseudomonadati</taxon>
        <taxon>Pseudomonadota</taxon>
        <taxon>Alphaproteobacteria</taxon>
        <taxon>Rhodobacterales</taxon>
        <taxon>Roseobacteraceae</taxon>
        <taxon>Ruegeria</taxon>
    </lineage>
</organism>
<feature type="domain" description="Acyltransferase 3" evidence="2">
    <location>
        <begin position="11"/>
        <end position="64"/>
    </location>
</feature>
<dbReference type="Pfam" id="PF01757">
    <property type="entry name" value="Acyl_transf_3"/>
    <property type="match status" value="1"/>
</dbReference>
<dbReference type="Proteomes" id="UP000599383">
    <property type="component" value="Unassembled WGS sequence"/>
</dbReference>
<comment type="caution">
    <text evidence="3">The sequence shown here is derived from an EMBL/GenBank/DDBJ whole genome shotgun (WGS) entry which is preliminary data.</text>
</comment>
<dbReference type="InterPro" id="IPR002656">
    <property type="entry name" value="Acyl_transf_3_dom"/>
</dbReference>
<keyword evidence="3" id="KW-0808">Transferase</keyword>
<feature type="transmembrane region" description="Helical" evidence="1">
    <location>
        <begin position="46"/>
        <end position="66"/>
    </location>
</feature>
<sequence>MTGNLKDQRAHGLDSLRGIAASAVVFVHAVKIHPLGVDYTDWGVDYFSMGVPLFFIISAMSMSLAYPKGVP</sequence>
<evidence type="ECO:0000313" key="3">
    <source>
        <dbReference type="EMBL" id="NOD29885.1"/>
    </source>
</evidence>
<proteinExistence type="predicted"/>
<dbReference type="GO" id="GO:0016746">
    <property type="term" value="F:acyltransferase activity"/>
    <property type="evidence" value="ECO:0007669"/>
    <property type="project" value="UniProtKB-KW"/>
</dbReference>
<keyword evidence="4" id="KW-1185">Reference proteome</keyword>
<keyword evidence="1" id="KW-0812">Transmembrane</keyword>
<name>A0ABX1W9C2_9RHOB</name>
<protein>
    <submittedName>
        <fullName evidence="3">Acyltransferase family protein</fullName>
    </submittedName>
</protein>
<keyword evidence="1" id="KW-0472">Membrane</keyword>
<evidence type="ECO:0000313" key="4">
    <source>
        <dbReference type="Proteomes" id="UP000599383"/>
    </source>
</evidence>
<keyword evidence="3" id="KW-0012">Acyltransferase</keyword>
<evidence type="ECO:0000256" key="1">
    <source>
        <dbReference type="SAM" id="Phobius"/>
    </source>
</evidence>
<gene>
    <name evidence="3" type="ORF">GS617_06350</name>
</gene>
<reference evidence="3 4" key="1">
    <citation type="submission" date="2019-12" db="EMBL/GenBank/DDBJ databases">
        <title>Ruegeria JWLKs population differentiation of coral mucus and skeleton niches.</title>
        <authorList>
            <person name="Luo D."/>
        </authorList>
    </citation>
    <scope>NUCLEOTIDE SEQUENCE [LARGE SCALE GENOMIC DNA]</scope>
    <source>
        <strain evidence="3 4">HKCCD6238</strain>
    </source>
</reference>
<accession>A0ABX1W9C2</accession>
<dbReference type="RefSeq" id="WP_171116457.1">
    <property type="nucleotide sequence ID" value="NZ_WVQY01000001.1"/>
</dbReference>
<evidence type="ECO:0000259" key="2">
    <source>
        <dbReference type="Pfam" id="PF01757"/>
    </source>
</evidence>
<keyword evidence="1" id="KW-1133">Transmembrane helix</keyword>
<dbReference type="EMBL" id="WVQY01000001">
    <property type="protein sequence ID" value="NOD29885.1"/>
    <property type="molecule type" value="Genomic_DNA"/>
</dbReference>